<keyword evidence="3" id="KW-1185">Reference proteome</keyword>
<proteinExistence type="predicted"/>
<comment type="caution">
    <text evidence="2">The sequence shown here is derived from an EMBL/GenBank/DDBJ whole genome shotgun (WGS) entry which is preliminary data.</text>
</comment>
<evidence type="ECO:0000313" key="2">
    <source>
        <dbReference type="EMBL" id="PEN14149.1"/>
    </source>
</evidence>
<keyword evidence="1" id="KW-0732">Signal</keyword>
<dbReference type="Gene3D" id="2.160.20.10">
    <property type="entry name" value="Single-stranded right-handed beta-helix, Pectin lyase-like"/>
    <property type="match status" value="1"/>
</dbReference>
<accession>A0A2A8CZL1</accession>
<dbReference type="RefSeq" id="WP_098074325.1">
    <property type="nucleotide sequence ID" value="NZ_PDEQ01000002.1"/>
</dbReference>
<reference evidence="2 3" key="1">
    <citation type="submission" date="2017-10" db="EMBL/GenBank/DDBJ databases">
        <title>Draft genome of Longibacter Salinarum.</title>
        <authorList>
            <person name="Goh K.M."/>
            <person name="Shamsir M.S."/>
            <person name="Lim S.W."/>
        </authorList>
    </citation>
    <scope>NUCLEOTIDE SEQUENCE [LARGE SCALE GENOMIC DNA]</scope>
    <source>
        <strain evidence="2 3">KCTC 52045</strain>
    </source>
</reference>
<feature type="chain" id="PRO_5013219066" description="T9SS C-terminal target domain-containing protein" evidence="1">
    <location>
        <begin position="21"/>
        <end position="484"/>
    </location>
</feature>
<evidence type="ECO:0008006" key="4">
    <source>
        <dbReference type="Google" id="ProtNLM"/>
    </source>
</evidence>
<dbReference type="AlphaFoldDB" id="A0A2A8CZL1"/>
<name>A0A2A8CZL1_9BACT</name>
<feature type="signal peptide" evidence="1">
    <location>
        <begin position="1"/>
        <end position="20"/>
    </location>
</feature>
<sequence length="484" mass="51341">MQTLVLVVSLSLFAALTPRAMGQATYESTTHNGKPAVVVVGGDDGIEHPEQGTNVTWTADREWILDGLVFVNEGQTLTIEPGTVIRGKSGQGVEASAIVVARGGTINASGTAQKPIIFTAEKDDLSTVDDLPANARGLWGGMIIMGRAPLNTTPNVLNVEGITLNEIRNQYGGTDENDSSGTLRYVSIRHGGTVLDKGNEINGLTLAGVGRGTTIEYVEVFNNQDDGIEFFGGTVDAKYLISAFTTDDSFDFDQGYRGRGQFWLAVQNSVYADHAAEHDGGESDFGGEDSKPYASPTLFNMTYVGSGLDGAGSTALHIRDNFAGSYYNSIIASFPSGAVYIEDVPGNDSGDSRARFERGDLAISNNLFYEIGGTFVAGTGSSFGGLVANDGTFAESLAKALETDNSIVSLSPLKDLSRDSYGVISNLDPRATRDALSSERIPVPSAFFENVSYMGAVGPEDNWAESWSFLGRGGEQFPGLDLME</sequence>
<evidence type="ECO:0000256" key="1">
    <source>
        <dbReference type="SAM" id="SignalP"/>
    </source>
</evidence>
<protein>
    <recommendedName>
        <fullName evidence="4">T9SS C-terminal target domain-containing protein</fullName>
    </recommendedName>
</protein>
<dbReference type="InterPro" id="IPR012334">
    <property type="entry name" value="Pectin_lyas_fold"/>
</dbReference>
<organism evidence="2 3">
    <name type="scientific">Longibacter salinarum</name>
    <dbReference type="NCBI Taxonomy" id="1850348"/>
    <lineage>
        <taxon>Bacteria</taxon>
        <taxon>Pseudomonadati</taxon>
        <taxon>Rhodothermota</taxon>
        <taxon>Rhodothermia</taxon>
        <taxon>Rhodothermales</taxon>
        <taxon>Salisaetaceae</taxon>
        <taxon>Longibacter</taxon>
    </lineage>
</organism>
<dbReference type="PANTHER" id="PTHR41339">
    <property type="entry name" value="LIPL48"/>
    <property type="match status" value="1"/>
</dbReference>
<dbReference type="InterPro" id="IPR011050">
    <property type="entry name" value="Pectin_lyase_fold/virulence"/>
</dbReference>
<dbReference type="OrthoDB" id="1521716at2"/>
<dbReference type="SUPFAM" id="SSF51126">
    <property type="entry name" value="Pectin lyase-like"/>
    <property type="match status" value="1"/>
</dbReference>
<evidence type="ECO:0000313" key="3">
    <source>
        <dbReference type="Proteomes" id="UP000220102"/>
    </source>
</evidence>
<gene>
    <name evidence="2" type="ORF">CRI94_03665</name>
</gene>
<dbReference type="Proteomes" id="UP000220102">
    <property type="component" value="Unassembled WGS sequence"/>
</dbReference>
<dbReference type="PANTHER" id="PTHR41339:SF1">
    <property type="entry name" value="SECRETED PROTEIN"/>
    <property type="match status" value="1"/>
</dbReference>
<dbReference type="EMBL" id="PDEQ01000002">
    <property type="protein sequence ID" value="PEN14149.1"/>
    <property type="molecule type" value="Genomic_DNA"/>
</dbReference>